<dbReference type="InterPro" id="IPR058593">
    <property type="entry name" value="ARB_07466-like_C"/>
</dbReference>
<dbReference type="Pfam" id="PF26571">
    <property type="entry name" value="VldE"/>
    <property type="match status" value="1"/>
</dbReference>
<evidence type="ECO:0000313" key="3">
    <source>
        <dbReference type="EMBL" id="MDX8143329.1"/>
    </source>
</evidence>
<protein>
    <recommendedName>
        <fullName evidence="2">ARB-07466-like C-terminal domain-containing protein</fullName>
    </recommendedName>
</protein>
<reference evidence="3 4" key="1">
    <citation type="submission" date="2023-11" db="EMBL/GenBank/DDBJ databases">
        <title>Lentzea sokolovensis, sp. nov., Lentzea kristufkii, sp. nov., and Lentzea miocenensis, sp. nov., rare actinobacteria from Sokolov Coal Basin, Miocene lacustrine sediment, Czech Republic.</title>
        <authorList>
            <person name="Lara A."/>
            <person name="Kotroba L."/>
            <person name="Nouioui I."/>
            <person name="Neumann-Schaal M."/>
            <person name="Mast Y."/>
            <person name="Chronakova A."/>
        </authorList>
    </citation>
    <scope>NUCLEOTIDE SEQUENCE [LARGE SCALE GENOMIC DNA]</scope>
    <source>
        <strain evidence="3 4">BCCO 10_0061</strain>
    </source>
</reference>
<feature type="signal peptide" evidence="1">
    <location>
        <begin position="1"/>
        <end position="27"/>
    </location>
</feature>
<dbReference type="Proteomes" id="UP001285352">
    <property type="component" value="Unassembled WGS sequence"/>
</dbReference>
<organism evidence="3 4">
    <name type="scientific">Lentzea sokolovensis</name>
    <dbReference type="NCBI Taxonomy" id="3095429"/>
    <lineage>
        <taxon>Bacteria</taxon>
        <taxon>Bacillati</taxon>
        <taxon>Actinomycetota</taxon>
        <taxon>Actinomycetes</taxon>
        <taxon>Pseudonocardiales</taxon>
        <taxon>Pseudonocardiaceae</taxon>
        <taxon>Lentzea</taxon>
    </lineage>
</organism>
<sequence>MRGIKPVLAAVVASISLALLPIGAAEAAPATPSFGAQIDPYSPYDGQSTCEASAKAGPIGVRDLLNSTYGTHTAGISRNCDGSVSEHHEGRALDYHFNYFDAADRAKADDFLNWVLAPDQHGNTHAMARRLGVMYIIWDNKIWESYRPNAGWQPYSGDSPHRDHIHISFSWSGAHKQTSWWTQAAPQVGRIGTVVNGTLNIKEGNLFSAWVPQIGNVAKFEIDGDRIGVLTTGGEVLVKDGDLYAPWVSQVGGAKDFHLAGDRIGVLRNDNSLAVKDGTLYAGWTEQTSNVKDFDLTPNRLGVVFTDGLASVKEGDLYAGWVNQLSGAKDIELAGGRIGVLRGDNSLVVKDGTLYAAWTEQTGDVANFEMTGNRIGVVFGNGTASVKEGDLYAGWVNQLGGAKDVELSGDRIGVLRADNTFAVKEGTLYSSWTEQASPVTQADLTHR</sequence>
<feature type="domain" description="ARB-07466-like C-terminal" evidence="2">
    <location>
        <begin position="61"/>
        <end position="165"/>
    </location>
</feature>
<proteinExistence type="predicted"/>
<evidence type="ECO:0000313" key="4">
    <source>
        <dbReference type="Proteomes" id="UP001285352"/>
    </source>
</evidence>
<keyword evidence="4" id="KW-1185">Reference proteome</keyword>
<feature type="chain" id="PRO_5045057253" description="ARB-07466-like C-terminal domain-containing protein" evidence="1">
    <location>
        <begin position="28"/>
        <end position="447"/>
    </location>
</feature>
<reference evidence="3 4" key="2">
    <citation type="submission" date="2023-11" db="EMBL/GenBank/DDBJ databases">
        <authorList>
            <person name="Lara A.C."/>
            <person name="Chronakova A."/>
        </authorList>
    </citation>
    <scope>NUCLEOTIDE SEQUENCE [LARGE SCALE GENOMIC DNA]</scope>
    <source>
        <strain evidence="3 4">BCCO 10_0061</strain>
    </source>
</reference>
<evidence type="ECO:0000256" key="1">
    <source>
        <dbReference type="SAM" id="SignalP"/>
    </source>
</evidence>
<dbReference type="RefSeq" id="WP_319975593.1">
    <property type="nucleotide sequence ID" value="NZ_JAXAVU010000007.1"/>
</dbReference>
<name>A0ABU4UWE8_9PSEU</name>
<dbReference type="EMBL" id="JAXAVU010000007">
    <property type="protein sequence ID" value="MDX8143329.1"/>
    <property type="molecule type" value="Genomic_DNA"/>
</dbReference>
<evidence type="ECO:0000259" key="2">
    <source>
        <dbReference type="Pfam" id="PF26571"/>
    </source>
</evidence>
<comment type="caution">
    <text evidence="3">The sequence shown here is derived from an EMBL/GenBank/DDBJ whole genome shotgun (WGS) entry which is preliminary data.</text>
</comment>
<accession>A0ABU4UWE8</accession>
<gene>
    <name evidence="3" type="ORF">SK854_14470</name>
</gene>
<keyword evidence="1" id="KW-0732">Signal</keyword>